<dbReference type="EMBL" id="BOPG01000037">
    <property type="protein sequence ID" value="GIJ58489.1"/>
    <property type="molecule type" value="Genomic_DNA"/>
</dbReference>
<evidence type="ECO:0000313" key="1">
    <source>
        <dbReference type="EMBL" id="GIJ58489.1"/>
    </source>
</evidence>
<proteinExistence type="predicted"/>
<accession>A0A8J3Z6P0</accession>
<dbReference type="AlphaFoldDB" id="A0A8J3Z6P0"/>
<comment type="caution">
    <text evidence="1">The sequence shown here is derived from an EMBL/GenBank/DDBJ whole genome shotgun (WGS) entry which is preliminary data.</text>
</comment>
<keyword evidence="2" id="KW-1185">Reference proteome</keyword>
<gene>
    <name evidence="1" type="ORF">Vau01_060050</name>
</gene>
<protein>
    <submittedName>
        <fullName evidence="1">Uncharacterized protein</fullName>
    </submittedName>
</protein>
<evidence type="ECO:0000313" key="2">
    <source>
        <dbReference type="Proteomes" id="UP000612585"/>
    </source>
</evidence>
<dbReference type="Proteomes" id="UP000612585">
    <property type="component" value="Unassembled WGS sequence"/>
</dbReference>
<name>A0A8J3Z6P0_9ACTN</name>
<sequence length="53" mass="5567">MNIHPLLEGVDSYTTLAEVAVATPETEEPQATPTVIASLVGGVTITITYYEGC</sequence>
<dbReference type="RefSeq" id="WP_203999368.1">
    <property type="nucleotide sequence ID" value="NZ_BOPG01000037.1"/>
</dbReference>
<organism evidence="1 2">
    <name type="scientific">Virgisporangium aurantiacum</name>
    <dbReference type="NCBI Taxonomy" id="175570"/>
    <lineage>
        <taxon>Bacteria</taxon>
        <taxon>Bacillati</taxon>
        <taxon>Actinomycetota</taxon>
        <taxon>Actinomycetes</taxon>
        <taxon>Micromonosporales</taxon>
        <taxon>Micromonosporaceae</taxon>
        <taxon>Virgisporangium</taxon>
    </lineage>
</organism>
<reference evidence="1" key="1">
    <citation type="submission" date="2021-01" db="EMBL/GenBank/DDBJ databases">
        <title>Whole genome shotgun sequence of Virgisporangium aurantiacum NBRC 16421.</title>
        <authorList>
            <person name="Komaki H."/>
            <person name="Tamura T."/>
        </authorList>
    </citation>
    <scope>NUCLEOTIDE SEQUENCE</scope>
    <source>
        <strain evidence="1">NBRC 16421</strain>
    </source>
</reference>